<gene>
    <name evidence="3" type="ORF">FHX64_001734</name>
</gene>
<protein>
    <submittedName>
        <fullName evidence="3">Phospholipid/cholesterol/gamma-HCH transport system substrate-binding protein</fullName>
    </submittedName>
</protein>
<feature type="domain" description="Mce/MlaD" evidence="2">
    <location>
        <begin position="42"/>
        <end position="117"/>
    </location>
</feature>
<dbReference type="AlphaFoldDB" id="A0A7W5DRA1"/>
<feature type="transmembrane region" description="Helical" evidence="1">
    <location>
        <begin position="12"/>
        <end position="32"/>
    </location>
</feature>
<dbReference type="InterPro" id="IPR003399">
    <property type="entry name" value="Mce/MlaD"/>
</dbReference>
<dbReference type="Pfam" id="PF02470">
    <property type="entry name" value="MlaD"/>
    <property type="match status" value="1"/>
</dbReference>
<comment type="caution">
    <text evidence="3">The sequence shown here is derived from an EMBL/GenBank/DDBJ whole genome shotgun (WGS) entry which is preliminary data.</text>
</comment>
<keyword evidence="1" id="KW-0472">Membrane</keyword>
<dbReference type="EMBL" id="JACHYB010000001">
    <property type="protein sequence ID" value="MBB3187571.1"/>
    <property type="molecule type" value="Genomic_DNA"/>
</dbReference>
<dbReference type="PANTHER" id="PTHR33371:SF4">
    <property type="entry name" value="INTERMEMBRANE PHOSPHOLIPID TRANSPORT SYSTEM BINDING PROTEIN MLAD"/>
    <property type="match status" value="1"/>
</dbReference>
<dbReference type="InterPro" id="IPR052336">
    <property type="entry name" value="MlaD_Phospholipid_Transporter"/>
</dbReference>
<dbReference type="Proteomes" id="UP000544222">
    <property type="component" value="Unassembled WGS sequence"/>
</dbReference>
<evidence type="ECO:0000256" key="1">
    <source>
        <dbReference type="SAM" id="Phobius"/>
    </source>
</evidence>
<dbReference type="PANTHER" id="PTHR33371">
    <property type="entry name" value="INTERMEMBRANE PHOSPHOLIPID TRANSPORT SYSTEM BINDING PROTEIN MLAD-RELATED"/>
    <property type="match status" value="1"/>
</dbReference>
<reference evidence="3 4" key="1">
    <citation type="submission" date="2020-08" db="EMBL/GenBank/DDBJ databases">
        <title>Genomic Encyclopedia of Type Strains, Phase IV (KMG-IV): sequencing the most valuable type-strain genomes for metagenomic binning, comparative biology and taxonomic classification.</title>
        <authorList>
            <person name="Goeker M."/>
        </authorList>
    </citation>
    <scope>NUCLEOTIDE SEQUENCE [LARGE SCALE GENOMIC DNA]</scope>
    <source>
        <strain evidence="3 4">DSM 27471</strain>
    </source>
</reference>
<dbReference type="RefSeq" id="WP_183413322.1">
    <property type="nucleotide sequence ID" value="NZ_JACHYB010000001.1"/>
</dbReference>
<proteinExistence type="predicted"/>
<sequence length="301" mass="33267">MKKLSPTQSREMKIGLMIVAAIAILYFGINFLKGVNLFKPANYYIVKFKNLNGLAIANPVTIQGYQIGQVHEIAYDFSKDSAFQVFIRINKDIKLPKGTYAELKDAGLVAGEEIELIYPKTIYAGYYASGDTLPSTIQQGLMATINNQVMPKLQAIIPKVDSLLDALHAVAANPDIQKSLASIAQTTDNLSQTSNQLKLLMAHDVPNVLNKVNIMADNFDAVSQNLRSIDFQKTINSVNQTLDNVQSITNKINSKNGTLGMLLNDTTLYVSLTHLTQSTNNLMVDLKAHPKRYVHFSLISF</sequence>
<evidence type="ECO:0000313" key="4">
    <source>
        <dbReference type="Proteomes" id="UP000544222"/>
    </source>
</evidence>
<organism evidence="3 4">
    <name type="scientific">Microbacter margulisiae</name>
    <dbReference type="NCBI Taxonomy" id="1350067"/>
    <lineage>
        <taxon>Bacteria</taxon>
        <taxon>Pseudomonadati</taxon>
        <taxon>Bacteroidota</taxon>
        <taxon>Bacteroidia</taxon>
        <taxon>Bacteroidales</taxon>
        <taxon>Porphyromonadaceae</taxon>
        <taxon>Microbacter</taxon>
    </lineage>
</organism>
<evidence type="ECO:0000259" key="2">
    <source>
        <dbReference type="Pfam" id="PF02470"/>
    </source>
</evidence>
<keyword evidence="1" id="KW-0812">Transmembrane</keyword>
<keyword evidence="4" id="KW-1185">Reference proteome</keyword>
<name>A0A7W5DRA1_9PORP</name>
<accession>A0A7W5DRA1</accession>
<keyword evidence="1" id="KW-1133">Transmembrane helix</keyword>
<evidence type="ECO:0000313" key="3">
    <source>
        <dbReference type="EMBL" id="MBB3187571.1"/>
    </source>
</evidence>